<proteinExistence type="predicted"/>
<keyword evidence="1" id="KW-1133">Transmembrane helix</keyword>
<dbReference type="AlphaFoldDB" id="A0A1I1G146"/>
<organism evidence="2 3">
    <name type="scientific">Parapedobacter composti</name>
    <dbReference type="NCBI Taxonomy" id="623281"/>
    <lineage>
        <taxon>Bacteria</taxon>
        <taxon>Pseudomonadati</taxon>
        <taxon>Bacteroidota</taxon>
        <taxon>Sphingobacteriia</taxon>
        <taxon>Sphingobacteriales</taxon>
        <taxon>Sphingobacteriaceae</taxon>
        <taxon>Parapedobacter</taxon>
    </lineage>
</organism>
<keyword evidence="3" id="KW-1185">Reference proteome</keyword>
<dbReference type="STRING" id="623281.SAMN05421747_103196"/>
<dbReference type="Proteomes" id="UP000199577">
    <property type="component" value="Unassembled WGS sequence"/>
</dbReference>
<keyword evidence="1" id="KW-0812">Transmembrane</keyword>
<sequence length="62" mass="6662">MAVSGTNSLFCRLSLIKAAKPGGVVSSCISPSTRIATWVQLLYITGFILLTCFNRGDRKGKL</sequence>
<feature type="transmembrane region" description="Helical" evidence="1">
    <location>
        <begin position="35"/>
        <end position="53"/>
    </location>
</feature>
<dbReference type="EMBL" id="FOLL01000003">
    <property type="protein sequence ID" value="SFC03568.1"/>
    <property type="molecule type" value="Genomic_DNA"/>
</dbReference>
<reference evidence="3" key="1">
    <citation type="submission" date="2016-10" db="EMBL/GenBank/DDBJ databases">
        <authorList>
            <person name="Varghese N."/>
            <person name="Submissions S."/>
        </authorList>
    </citation>
    <scope>NUCLEOTIDE SEQUENCE [LARGE SCALE GENOMIC DNA]</scope>
    <source>
        <strain evidence="3">DSM 22900</strain>
    </source>
</reference>
<keyword evidence="1" id="KW-0472">Membrane</keyword>
<protein>
    <submittedName>
        <fullName evidence="2">Uncharacterized protein</fullName>
    </submittedName>
</protein>
<gene>
    <name evidence="2" type="ORF">SAMN05421747_103196</name>
</gene>
<name>A0A1I1G146_9SPHI</name>
<evidence type="ECO:0000256" key="1">
    <source>
        <dbReference type="SAM" id="Phobius"/>
    </source>
</evidence>
<evidence type="ECO:0000313" key="2">
    <source>
        <dbReference type="EMBL" id="SFC03568.1"/>
    </source>
</evidence>
<evidence type="ECO:0000313" key="3">
    <source>
        <dbReference type="Proteomes" id="UP000199577"/>
    </source>
</evidence>
<accession>A0A1I1G146</accession>